<evidence type="ECO:0000256" key="8">
    <source>
        <dbReference type="HAMAP-Rule" id="MF_00197"/>
    </source>
</evidence>
<dbReference type="KEGG" id="hprf:HLPR_18050"/>
<dbReference type="InterPro" id="IPR018510">
    <property type="entry name" value="DAP_epimerase_AS"/>
</dbReference>
<feature type="binding site" evidence="8">
    <location>
        <position position="12"/>
    </location>
    <ligand>
        <name>substrate</name>
    </ligand>
</feature>
<evidence type="ECO:0000256" key="5">
    <source>
        <dbReference type="ARBA" id="ARBA00023154"/>
    </source>
</evidence>
<comment type="subunit">
    <text evidence="8">Homodimer.</text>
</comment>
<evidence type="ECO:0000313" key="11">
    <source>
        <dbReference type="Proteomes" id="UP001321786"/>
    </source>
</evidence>
<evidence type="ECO:0000313" key="10">
    <source>
        <dbReference type="EMBL" id="BEP29474.1"/>
    </source>
</evidence>
<comment type="subcellular location">
    <subcellularLocation>
        <location evidence="8">Cytoplasm</location>
    </subcellularLocation>
</comment>
<proteinExistence type="inferred from homology"/>
<keyword evidence="6 8" id="KW-0413">Isomerase</keyword>
<evidence type="ECO:0000256" key="9">
    <source>
        <dbReference type="PROSITE-ProRule" id="PRU10125"/>
    </source>
</evidence>
<dbReference type="PANTHER" id="PTHR31689:SF0">
    <property type="entry name" value="DIAMINOPIMELATE EPIMERASE"/>
    <property type="match status" value="1"/>
</dbReference>
<feature type="binding site" evidence="8">
    <location>
        <begin position="72"/>
        <end position="73"/>
    </location>
    <ligand>
        <name>substrate</name>
    </ligand>
</feature>
<accession>A0AAU9EMY1</accession>
<dbReference type="Pfam" id="PF01678">
    <property type="entry name" value="DAP_epimerase"/>
    <property type="match status" value="2"/>
</dbReference>
<dbReference type="PANTHER" id="PTHR31689">
    <property type="entry name" value="DIAMINOPIMELATE EPIMERASE, CHLOROPLASTIC"/>
    <property type="match status" value="1"/>
</dbReference>
<dbReference type="GO" id="GO:0009089">
    <property type="term" value="P:lysine biosynthetic process via diaminopimelate"/>
    <property type="evidence" value="ECO:0007669"/>
    <property type="project" value="UniProtKB-UniRule"/>
</dbReference>
<name>A0AAU9EMY1_9FIRM</name>
<feature type="site" description="Could be important to modulate the pK values of the two catalytic cysteine residues" evidence="8">
    <location>
        <position position="162"/>
    </location>
</feature>
<dbReference type="SUPFAM" id="SSF54506">
    <property type="entry name" value="Diaminopimelate epimerase-like"/>
    <property type="match status" value="2"/>
</dbReference>
<organism evidence="10 11">
    <name type="scientific">Helicovermis profundi</name>
    <dbReference type="NCBI Taxonomy" id="3065157"/>
    <lineage>
        <taxon>Bacteria</taxon>
        <taxon>Bacillati</taxon>
        <taxon>Bacillota</taxon>
        <taxon>Clostridia</taxon>
        <taxon>Helicovermis</taxon>
    </lineage>
</organism>
<dbReference type="Proteomes" id="UP001321786">
    <property type="component" value="Chromosome"/>
</dbReference>
<feature type="active site" description="Proton donor" evidence="8">
    <location>
        <position position="71"/>
    </location>
</feature>
<feature type="binding site" evidence="8">
    <location>
        <begin position="211"/>
        <end position="212"/>
    </location>
    <ligand>
        <name>substrate</name>
    </ligand>
</feature>
<feature type="binding site" evidence="8">
    <location>
        <begin position="221"/>
        <end position="222"/>
    </location>
    <ligand>
        <name>substrate</name>
    </ligand>
</feature>
<comment type="similarity">
    <text evidence="2 8">Belongs to the diaminopimelate epimerase family.</text>
</comment>
<dbReference type="RefSeq" id="WP_338535104.1">
    <property type="nucleotide sequence ID" value="NZ_AP028654.1"/>
</dbReference>
<protein>
    <recommendedName>
        <fullName evidence="3 8">Diaminopimelate epimerase</fullName>
        <shortName evidence="8">DAP epimerase</shortName>
        <ecNumber evidence="3 8">5.1.1.7</ecNumber>
    </recommendedName>
    <alternativeName>
        <fullName evidence="8">PLP-independent amino acid racemase</fullName>
    </alternativeName>
</protein>
<comment type="catalytic activity">
    <reaction evidence="7 8">
        <text>(2S,6S)-2,6-diaminopimelate = meso-2,6-diaminopimelate</text>
        <dbReference type="Rhea" id="RHEA:15393"/>
        <dbReference type="ChEBI" id="CHEBI:57609"/>
        <dbReference type="ChEBI" id="CHEBI:57791"/>
        <dbReference type="EC" id="5.1.1.7"/>
    </reaction>
</comment>
<dbReference type="Gene3D" id="3.10.310.10">
    <property type="entry name" value="Diaminopimelate Epimerase, Chain A, domain 1"/>
    <property type="match status" value="2"/>
</dbReference>
<dbReference type="HAMAP" id="MF_00197">
    <property type="entry name" value="DAP_epimerase"/>
    <property type="match status" value="1"/>
</dbReference>
<reference evidence="10 11" key="1">
    <citation type="submission" date="2023-08" db="EMBL/GenBank/DDBJ databases">
        <title>Helicovermis profunda gen. nov., sp. nov., a novel mesophilic, fermentative bacterium within the Bacillota from a deep-sea hydrothermal vent chimney.</title>
        <authorList>
            <person name="Miyazaki U."/>
            <person name="Mizutani D."/>
            <person name="Hashimoto Y."/>
            <person name="Tame A."/>
            <person name="Sawayama S."/>
            <person name="Miyazaki J."/>
            <person name="Takai K."/>
            <person name="Nakagawa S."/>
        </authorList>
    </citation>
    <scope>NUCLEOTIDE SEQUENCE [LARGE SCALE GENOMIC DNA]</scope>
    <source>
        <strain evidence="10 11">S502</strain>
    </source>
</reference>
<evidence type="ECO:0000256" key="3">
    <source>
        <dbReference type="ARBA" id="ARBA00013080"/>
    </source>
</evidence>
<dbReference type="EMBL" id="AP028654">
    <property type="protein sequence ID" value="BEP29474.1"/>
    <property type="molecule type" value="Genomic_DNA"/>
</dbReference>
<feature type="site" description="Could be important to modulate the pK values of the two catalytic cysteine residues" evidence="8">
    <location>
        <position position="211"/>
    </location>
</feature>
<evidence type="ECO:0000256" key="2">
    <source>
        <dbReference type="ARBA" id="ARBA00010219"/>
    </source>
</evidence>
<comment type="caution">
    <text evidence="8">Lacks conserved residue(s) required for the propagation of feature annotation.</text>
</comment>
<evidence type="ECO:0000256" key="4">
    <source>
        <dbReference type="ARBA" id="ARBA00022605"/>
    </source>
</evidence>
<gene>
    <name evidence="8 10" type="primary">dapF</name>
    <name evidence="10" type="ORF">HLPR_18050</name>
</gene>
<keyword evidence="8" id="KW-0963">Cytoplasm</keyword>
<dbReference type="AlphaFoldDB" id="A0AAU9EMY1"/>
<evidence type="ECO:0000256" key="7">
    <source>
        <dbReference type="ARBA" id="ARBA00051712"/>
    </source>
</evidence>
<evidence type="ECO:0000256" key="1">
    <source>
        <dbReference type="ARBA" id="ARBA00005196"/>
    </source>
</evidence>
<sequence length="280" mass="31091">MIKFSKMHGVGNDFILIDGHDYLGDYNALAKKICDRHFGIGADGLMISKESINADIKMIYINSDGSTGEMCGNGIRCFSKFVYKNRLVLKDEFSIETLAGIKKVKLFIEDAEVVKIKVSMGEVIDESKLIPIDYSGKTFYDKEIKILDKTFRLSFVLSGVPHAVIFLEKLDKEILLKYGPEIEKNEIFTNNTNVNFVEVIGRNQMKIDTWERGAGNTLACGTGAVACVYVANKLGFIDNEVNVSLPGGELSIILDFENNEIYMYGPASTIAEGVYNNTEG</sequence>
<dbReference type="EC" id="5.1.1.7" evidence="3 8"/>
<dbReference type="GO" id="GO:0005829">
    <property type="term" value="C:cytosol"/>
    <property type="evidence" value="ECO:0007669"/>
    <property type="project" value="TreeGrafter"/>
</dbReference>
<comment type="pathway">
    <text evidence="1 8">Amino-acid biosynthesis; L-lysine biosynthesis via DAP pathway; DL-2,6-diaminopimelate from LL-2,6-diaminopimelate: step 1/1.</text>
</comment>
<dbReference type="InterPro" id="IPR001653">
    <property type="entry name" value="DAP_epimerase_DapF"/>
</dbReference>
<comment type="function">
    <text evidence="8">Catalyzes the stereoinversion of LL-2,6-diaminopimelate (L,L-DAP) to meso-diaminopimelate (meso-DAP), a precursor of L-lysine and an essential component of the bacterial peptidoglycan.</text>
</comment>
<keyword evidence="4 8" id="KW-0028">Amino-acid biosynthesis</keyword>
<feature type="binding site" evidence="8">
    <location>
        <position position="62"/>
    </location>
    <ligand>
        <name>substrate</name>
    </ligand>
</feature>
<feature type="active site" description="Proton acceptor" evidence="8">
    <location>
        <position position="220"/>
    </location>
</feature>
<dbReference type="GO" id="GO:0008837">
    <property type="term" value="F:diaminopimelate epimerase activity"/>
    <property type="evidence" value="ECO:0007669"/>
    <property type="project" value="UniProtKB-UniRule"/>
</dbReference>
<dbReference type="PROSITE" id="PS01326">
    <property type="entry name" value="DAP_EPIMERASE"/>
    <property type="match status" value="1"/>
</dbReference>
<evidence type="ECO:0000256" key="6">
    <source>
        <dbReference type="ARBA" id="ARBA00023235"/>
    </source>
</evidence>
<feature type="binding site" evidence="8">
    <location>
        <position position="193"/>
    </location>
    <ligand>
        <name>substrate</name>
    </ligand>
</feature>
<keyword evidence="11" id="KW-1185">Reference proteome</keyword>
<feature type="active site" evidence="9">
    <location>
        <position position="71"/>
    </location>
</feature>
<keyword evidence="5 8" id="KW-0457">Lysine biosynthesis</keyword>
<dbReference type="NCBIfam" id="TIGR00652">
    <property type="entry name" value="DapF"/>
    <property type="match status" value="1"/>
</dbReference>